<feature type="domain" description="Zinc-ribbon" evidence="2">
    <location>
        <begin position="7"/>
        <end position="27"/>
    </location>
</feature>
<evidence type="ECO:0000313" key="3">
    <source>
        <dbReference type="EMBL" id="SJN43852.1"/>
    </source>
</evidence>
<gene>
    <name evidence="3" type="ORF">FM115_10250</name>
</gene>
<dbReference type="Pfam" id="PF13240">
    <property type="entry name" value="Zn_Ribbon_1"/>
    <property type="match status" value="1"/>
</dbReference>
<dbReference type="EMBL" id="FUKW01000146">
    <property type="protein sequence ID" value="SJN43852.1"/>
    <property type="molecule type" value="Genomic_DNA"/>
</dbReference>
<dbReference type="GeneID" id="96911456"/>
<feature type="transmembrane region" description="Helical" evidence="1">
    <location>
        <begin position="54"/>
        <end position="72"/>
    </location>
</feature>
<accession>A0A1R4KHY4</accession>
<dbReference type="AlphaFoldDB" id="A0A1R4KHY4"/>
<keyword evidence="1" id="KW-0812">Transmembrane</keyword>
<reference evidence="3 4" key="1">
    <citation type="submission" date="2017-02" db="EMBL/GenBank/DDBJ databases">
        <authorList>
            <person name="Peterson S.W."/>
        </authorList>
    </citation>
    <scope>NUCLEOTIDE SEQUENCE [LARGE SCALE GENOMIC DNA]</scope>
    <source>
        <strain evidence="3 4">42ea</strain>
    </source>
</reference>
<evidence type="ECO:0000259" key="2">
    <source>
        <dbReference type="Pfam" id="PF13240"/>
    </source>
</evidence>
<evidence type="ECO:0000313" key="4">
    <source>
        <dbReference type="Proteomes" id="UP000195611"/>
    </source>
</evidence>
<dbReference type="RefSeq" id="WP_087059909.1">
    <property type="nucleotide sequence ID" value="NZ_FUKW01000146.1"/>
</dbReference>
<dbReference type="InterPro" id="IPR026870">
    <property type="entry name" value="Zinc_ribbon_dom"/>
</dbReference>
<proteinExistence type="predicted"/>
<name>A0A1R4KHY4_9LACT</name>
<organism evidence="3 4">
    <name type="scientific">Marinilactibacillus psychrotolerans 42ea</name>
    <dbReference type="NCBI Taxonomy" id="1255609"/>
    <lineage>
        <taxon>Bacteria</taxon>
        <taxon>Bacillati</taxon>
        <taxon>Bacillota</taxon>
        <taxon>Bacilli</taxon>
        <taxon>Lactobacillales</taxon>
        <taxon>Carnobacteriaceae</taxon>
        <taxon>Marinilactibacillus</taxon>
    </lineage>
</organism>
<sequence>MDKEYKFCPECGNKVEKEAKFCDACGYNFVMKESRPSGTKQLVSQLMNKLNKKMIMAAFGVVIVLAAGFYFLRGNFAIAGEYKSLDSVAYGSSTSIEISKKGMATIVESSEYDDARYEVGLPLVYVDQTETYTIDTDKKVALSITGPLADLGADDIEEIDQFVAMLGLTRETEGENMVLSGEIDFALLKMADIGGSLASIADEFVIVDKGNDQLDISGETFIKVVE</sequence>
<evidence type="ECO:0000256" key="1">
    <source>
        <dbReference type="SAM" id="Phobius"/>
    </source>
</evidence>
<protein>
    <recommendedName>
        <fullName evidence="2">Zinc-ribbon domain-containing protein</fullName>
    </recommendedName>
</protein>
<keyword evidence="1" id="KW-0472">Membrane</keyword>
<keyword evidence="1" id="KW-1133">Transmembrane helix</keyword>
<dbReference type="Proteomes" id="UP000195611">
    <property type="component" value="Unassembled WGS sequence"/>
</dbReference>